<comment type="caution">
    <text evidence="2">The sequence shown here is derived from an EMBL/GenBank/DDBJ whole genome shotgun (WGS) entry which is preliminary data.</text>
</comment>
<evidence type="ECO:0000313" key="3">
    <source>
        <dbReference type="Proteomes" id="UP001447188"/>
    </source>
</evidence>
<evidence type="ECO:0000313" key="2">
    <source>
        <dbReference type="EMBL" id="KAL0630644.1"/>
    </source>
</evidence>
<feature type="region of interest" description="Disordered" evidence="1">
    <location>
        <begin position="14"/>
        <end position="47"/>
    </location>
</feature>
<name>A0ABR3G3Y9_9PEZI</name>
<dbReference type="Gene3D" id="2.170.270.10">
    <property type="entry name" value="SET domain"/>
    <property type="match status" value="1"/>
</dbReference>
<evidence type="ECO:0000256" key="1">
    <source>
        <dbReference type="SAM" id="MobiDB-lite"/>
    </source>
</evidence>
<reference evidence="2 3" key="1">
    <citation type="submission" date="2024-02" db="EMBL/GenBank/DDBJ databases">
        <title>Discinaceae phylogenomics.</title>
        <authorList>
            <person name="Dirks A.C."/>
            <person name="James T.Y."/>
        </authorList>
    </citation>
    <scope>NUCLEOTIDE SEQUENCE [LARGE SCALE GENOMIC DNA]</scope>
    <source>
        <strain evidence="2 3">ACD0624</strain>
    </source>
</reference>
<dbReference type="EMBL" id="JBBBZM010000450">
    <property type="protein sequence ID" value="KAL0630644.1"/>
    <property type="molecule type" value="Genomic_DNA"/>
</dbReference>
<protein>
    <recommendedName>
        <fullName evidence="4">SET domain-containing protein</fullName>
    </recommendedName>
</protein>
<feature type="compositionally biased region" description="Polar residues" evidence="1">
    <location>
        <begin position="24"/>
        <end position="33"/>
    </location>
</feature>
<sequence>MDINTSNAIASSLSIKATNKRNSKANNKPATSKVSKRSKHHHNDATTLDTTITSASSIITSMKNGRYDLRVRQKERPPAGDLDTSAYPLSWFNEGIYSYNDDDNNELVCYMLARSVGCGCGVVAYMAKYPLWDRLHGMPSAHRLYYMGEDQELDDKHYTGNELTNGIENKSDFPYWETSIIYKPRTGKERLLVGTDGTPGVMMNHMPSKAANCRPIKVELTNGVHLQLWFQATQHIDAHAELTWDYGCASFFDRARFL</sequence>
<evidence type="ECO:0008006" key="4">
    <source>
        <dbReference type="Google" id="ProtNLM"/>
    </source>
</evidence>
<accession>A0ABR3G3Y9</accession>
<dbReference type="Proteomes" id="UP001447188">
    <property type="component" value="Unassembled WGS sequence"/>
</dbReference>
<dbReference type="InterPro" id="IPR046341">
    <property type="entry name" value="SET_dom_sf"/>
</dbReference>
<dbReference type="SUPFAM" id="SSF82199">
    <property type="entry name" value="SET domain"/>
    <property type="match status" value="1"/>
</dbReference>
<keyword evidence="3" id="KW-1185">Reference proteome</keyword>
<gene>
    <name evidence="2" type="ORF">Q9L58_010510</name>
</gene>
<proteinExistence type="predicted"/>
<organism evidence="2 3">
    <name type="scientific">Discina gigas</name>
    <dbReference type="NCBI Taxonomy" id="1032678"/>
    <lineage>
        <taxon>Eukaryota</taxon>
        <taxon>Fungi</taxon>
        <taxon>Dikarya</taxon>
        <taxon>Ascomycota</taxon>
        <taxon>Pezizomycotina</taxon>
        <taxon>Pezizomycetes</taxon>
        <taxon>Pezizales</taxon>
        <taxon>Discinaceae</taxon>
        <taxon>Discina</taxon>
    </lineage>
</organism>